<reference evidence="4" key="1">
    <citation type="submission" date="2013-10" db="EMBL/GenBank/DDBJ databases">
        <title>Genomic analysis of the causative agents of coccidiosis in chickens.</title>
        <authorList>
            <person name="Reid A.J."/>
            <person name="Blake D."/>
            <person name="Billington K."/>
            <person name="Browne H."/>
            <person name="Dunn M."/>
            <person name="Hung S."/>
            <person name="Kawahara F."/>
            <person name="Miranda-Saavedra D."/>
            <person name="Mourier T."/>
            <person name="Nagra H."/>
            <person name="Otto T.D."/>
            <person name="Rawlings N."/>
            <person name="Sanchez A."/>
            <person name="Sanders M."/>
            <person name="Subramaniam C."/>
            <person name="Tay Y."/>
            <person name="Dear P."/>
            <person name="Doerig C."/>
            <person name="Gruber A."/>
            <person name="Parkinson J."/>
            <person name="Shirley M."/>
            <person name="Wan K.L."/>
            <person name="Berriman M."/>
            <person name="Tomley F."/>
            <person name="Pain A."/>
        </authorList>
    </citation>
    <scope>NUCLEOTIDE SEQUENCE [LARGE SCALE GENOMIC DNA]</scope>
    <source>
        <strain evidence="4">Houghton</strain>
    </source>
</reference>
<organism evidence="4 5">
    <name type="scientific">Eimeria brunetti</name>
    <dbReference type="NCBI Taxonomy" id="51314"/>
    <lineage>
        <taxon>Eukaryota</taxon>
        <taxon>Sar</taxon>
        <taxon>Alveolata</taxon>
        <taxon>Apicomplexa</taxon>
        <taxon>Conoidasida</taxon>
        <taxon>Coccidia</taxon>
        <taxon>Eucoccidiorida</taxon>
        <taxon>Eimeriorina</taxon>
        <taxon>Eimeriidae</taxon>
        <taxon>Eimeria</taxon>
    </lineage>
</organism>
<dbReference type="SMART" id="SM00248">
    <property type="entry name" value="ANK"/>
    <property type="match status" value="3"/>
</dbReference>
<dbReference type="SUPFAM" id="SSF48403">
    <property type="entry name" value="Ankyrin repeat"/>
    <property type="match status" value="1"/>
</dbReference>
<feature type="repeat" description="ANK" evidence="3">
    <location>
        <begin position="220"/>
        <end position="252"/>
    </location>
</feature>
<keyword evidence="5" id="KW-1185">Reference proteome</keyword>
<sequence length="324" mass="33332">MTASPPGAPGPLLHNRTTMPHQSIIASRRPQSIALHSQLAVGRAAAAAAAATAAAAAAAAAAAIKSVLASGSCSSAAEPNIGVPPLSAEGAHLILAAAVASTDIIEELICHGAAAAEFAELDGWTAFHHISCLRGKQRMARFLLQAGADASVMTGAFDAASPLLRAAATGAVCGMVRIEASLPPQQNQSEAKSELLLQLQQHLQQQQKTDSLIPRYGKDTGLLPIHLSCFGAHRALTRLLLHAGTRIDALTEQLRWSPLHFAAASGSAALDLEVVKVLLAFGANPLKAVRFIGLRAACLGEGEADNDDQGEQITPLHIGVLGVS</sequence>
<dbReference type="Pfam" id="PF00023">
    <property type="entry name" value="Ank"/>
    <property type="match status" value="2"/>
</dbReference>
<dbReference type="Proteomes" id="UP000030750">
    <property type="component" value="Unassembled WGS sequence"/>
</dbReference>
<accession>U6LG54</accession>
<evidence type="ECO:0000313" key="5">
    <source>
        <dbReference type="Proteomes" id="UP000030750"/>
    </source>
</evidence>
<proteinExistence type="predicted"/>
<dbReference type="PANTHER" id="PTHR24180:SF45">
    <property type="entry name" value="POLY [ADP-RIBOSE] POLYMERASE TANKYRASE"/>
    <property type="match status" value="1"/>
</dbReference>
<gene>
    <name evidence="4" type="ORF">EBH_0016360</name>
</gene>
<reference evidence="4" key="2">
    <citation type="submission" date="2013-10" db="EMBL/GenBank/DDBJ databases">
        <authorList>
            <person name="Aslett M."/>
        </authorList>
    </citation>
    <scope>NUCLEOTIDE SEQUENCE [LARGE SCALE GENOMIC DNA]</scope>
    <source>
        <strain evidence="4">Houghton</strain>
    </source>
</reference>
<dbReference type="VEuPathDB" id="ToxoDB:EBH_0016360"/>
<feature type="repeat" description="ANK" evidence="3">
    <location>
        <begin position="254"/>
        <end position="284"/>
    </location>
</feature>
<dbReference type="InterPro" id="IPR036770">
    <property type="entry name" value="Ankyrin_rpt-contain_sf"/>
</dbReference>
<dbReference type="InterPro" id="IPR002110">
    <property type="entry name" value="Ankyrin_rpt"/>
</dbReference>
<name>U6LG54_9EIME</name>
<protein>
    <submittedName>
        <fullName evidence="4">Uncharacterized protein</fullName>
    </submittedName>
</protein>
<dbReference type="OrthoDB" id="346910at2759"/>
<dbReference type="EMBL" id="HG710752">
    <property type="protein sequence ID" value="CDJ47514.1"/>
    <property type="molecule type" value="Genomic_DNA"/>
</dbReference>
<evidence type="ECO:0000256" key="3">
    <source>
        <dbReference type="PROSITE-ProRule" id="PRU00023"/>
    </source>
</evidence>
<evidence type="ECO:0000256" key="2">
    <source>
        <dbReference type="ARBA" id="ARBA00023043"/>
    </source>
</evidence>
<evidence type="ECO:0000256" key="1">
    <source>
        <dbReference type="ARBA" id="ARBA00022737"/>
    </source>
</evidence>
<keyword evidence="1" id="KW-0677">Repeat</keyword>
<dbReference type="PROSITE" id="PS50297">
    <property type="entry name" value="ANK_REP_REGION"/>
    <property type="match status" value="1"/>
</dbReference>
<dbReference type="Gene3D" id="1.25.40.20">
    <property type="entry name" value="Ankyrin repeat-containing domain"/>
    <property type="match status" value="2"/>
</dbReference>
<dbReference type="PROSITE" id="PS50088">
    <property type="entry name" value="ANK_REPEAT"/>
    <property type="match status" value="2"/>
</dbReference>
<dbReference type="InterPro" id="IPR051637">
    <property type="entry name" value="Ank_repeat_dom-contain_49"/>
</dbReference>
<dbReference type="PANTHER" id="PTHR24180">
    <property type="entry name" value="CYCLIN-DEPENDENT KINASE INHIBITOR 2C-RELATED"/>
    <property type="match status" value="1"/>
</dbReference>
<keyword evidence="2 3" id="KW-0040">ANK repeat</keyword>
<dbReference type="AlphaFoldDB" id="U6LG54"/>
<evidence type="ECO:0000313" key="4">
    <source>
        <dbReference type="EMBL" id="CDJ47514.1"/>
    </source>
</evidence>